<dbReference type="GO" id="GO:0051087">
    <property type="term" value="F:protein-folding chaperone binding"/>
    <property type="evidence" value="ECO:0007669"/>
    <property type="project" value="InterPro"/>
</dbReference>
<feature type="compositionally biased region" description="Basic and acidic residues" evidence="10">
    <location>
        <begin position="484"/>
        <end position="494"/>
    </location>
</feature>
<reference evidence="13" key="1">
    <citation type="submission" date="2020-09" db="EMBL/GenBank/DDBJ databases">
        <title>Comparative genome analyses of four rice-infecting Rhizoctonia solani isolates reveal extensive enrichment of homogalacturonan modification genes.</title>
        <authorList>
            <person name="Lee D.-Y."/>
            <person name="Jeon J."/>
            <person name="Kim K.-T."/>
            <person name="Cheong K."/>
            <person name="Song H."/>
            <person name="Choi G."/>
            <person name="Ko J."/>
            <person name="Opiyo S.O."/>
            <person name="Zuo S."/>
            <person name="Madhav S."/>
            <person name="Lee Y.-H."/>
            <person name="Wang G.-L."/>
        </authorList>
    </citation>
    <scope>NUCLEOTIDE SEQUENCE</scope>
    <source>
        <strain evidence="13">AG1-IA WGL</strain>
    </source>
</reference>
<feature type="compositionally biased region" description="Polar residues" evidence="10">
    <location>
        <begin position="1285"/>
        <end position="1294"/>
    </location>
</feature>
<feature type="compositionally biased region" description="Basic and acidic residues" evidence="10">
    <location>
        <begin position="1056"/>
        <end position="1065"/>
    </location>
</feature>
<dbReference type="Gene3D" id="3.30.460.10">
    <property type="entry name" value="Beta Polymerase, domain 2"/>
    <property type="match status" value="1"/>
</dbReference>
<dbReference type="FunFam" id="2.30.22.10:FF:000002">
    <property type="entry name" value="GrpE protein homolog"/>
    <property type="match status" value="1"/>
</dbReference>
<evidence type="ECO:0000313" key="13">
    <source>
        <dbReference type="EMBL" id="KAF8709429.1"/>
    </source>
</evidence>
<feature type="compositionally biased region" description="Polar residues" evidence="10">
    <location>
        <begin position="468"/>
        <end position="483"/>
    </location>
</feature>
<dbReference type="PANTHER" id="PTHR23092">
    <property type="entry name" value="POLY(A) RNA POLYMERASE"/>
    <property type="match status" value="1"/>
</dbReference>
<feature type="non-terminal residue" evidence="13">
    <location>
        <position position="1462"/>
    </location>
</feature>
<feature type="region of interest" description="Disordered" evidence="10">
    <location>
        <begin position="1056"/>
        <end position="1098"/>
    </location>
</feature>
<dbReference type="Proteomes" id="UP000602905">
    <property type="component" value="Unassembled WGS sequence"/>
</dbReference>
<dbReference type="SUPFAM" id="SSF58014">
    <property type="entry name" value="Coiled-coil domain of nucleotide exchange factor GrpE"/>
    <property type="match status" value="1"/>
</dbReference>
<feature type="compositionally biased region" description="Basic and acidic residues" evidence="10">
    <location>
        <begin position="1297"/>
        <end position="1307"/>
    </location>
</feature>
<dbReference type="FunFam" id="3.30.460.10:FF:000006">
    <property type="entry name" value="non-canonical poly(A) RNA polymerase PAPD5"/>
    <property type="match status" value="1"/>
</dbReference>
<evidence type="ECO:0000256" key="10">
    <source>
        <dbReference type="SAM" id="MobiDB-lite"/>
    </source>
</evidence>
<organism evidence="13 14">
    <name type="scientific">Rhizoctonia solani</name>
    <dbReference type="NCBI Taxonomy" id="456999"/>
    <lineage>
        <taxon>Eukaryota</taxon>
        <taxon>Fungi</taxon>
        <taxon>Dikarya</taxon>
        <taxon>Basidiomycota</taxon>
        <taxon>Agaricomycotina</taxon>
        <taxon>Agaricomycetes</taxon>
        <taxon>Cantharellales</taxon>
        <taxon>Ceratobasidiaceae</taxon>
        <taxon>Rhizoctonia</taxon>
    </lineage>
</organism>
<dbReference type="SUPFAM" id="SSF51064">
    <property type="entry name" value="Head domain of nucleotide exchange factor GrpE"/>
    <property type="match status" value="1"/>
</dbReference>
<dbReference type="Pfam" id="PF03828">
    <property type="entry name" value="PAP_assoc"/>
    <property type="match status" value="1"/>
</dbReference>
<keyword evidence="6" id="KW-0479">Metal-binding</keyword>
<comment type="function">
    <text evidence="9">Essential component of the PAM complex, a complex required for the translocation of transit peptide-containing proteins from the inner membrane into the mitochondrial matrix in an ATP-dependent manner.</text>
</comment>
<dbReference type="Pfam" id="PF22600">
    <property type="entry name" value="MTPAP-like_central"/>
    <property type="match status" value="1"/>
</dbReference>
<dbReference type="GO" id="GO:0005730">
    <property type="term" value="C:nucleolus"/>
    <property type="evidence" value="ECO:0007669"/>
    <property type="project" value="TreeGrafter"/>
</dbReference>
<evidence type="ECO:0000256" key="9">
    <source>
        <dbReference type="RuleBase" id="RU000640"/>
    </source>
</evidence>
<dbReference type="InterPro" id="IPR000740">
    <property type="entry name" value="GrpE"/>
</dbReference>
<dbReference type="GO" id="GO:0031499">
    <property type="term" value="C:TRAMP complex"/>
    <property type="evidence" value="ECO:0007669"/>
    <property type="project" value="TreeGrafter"/>
</dbReference>
<dbReference type="InterPro" id="IPR002058">
    <property type="entry name" value="PAP_assoc"/>
</dbReference>
<evidence type="ECO:0000256" key="5">
    <source>
        <dbReference type="ARBA" id="ARBA00022679"/>
    </source>
</evidence>
<dbReference type="InterPro" id="IPR009012">
    <property type="entry name" value="GrpE_head"/>
</dbReference>
<feature type="compositionally biased region" description="Basic residues" evidence="10">
    <location>
        <begin position="495"/>
        <end position="504"/>
    </location>
</feature>
<dbReference type="GO" id="GO:0010605">
    <property type="term" value="P:negative regulation of macromolecule metabolic process"/>
    <property type="evidence" value="ECO:0007669"/>
    <property type="project" value="UniProtKB-ARBA"/>
</dbReference>
<feature type="region of interest" description="Disordered" evidence="10">
    <location>
        <begin position="1283"/>
        <end position="1307"/>
    </location>
</feature>
<keyword evidence="5" id="KW-0808">Transferase</keyword>
<dbReference type="GO" id="GO:0046872">
    <property type="term" value="F:metal ion binding"/>
    <property type="evidence" value="ECO:0007669"/>
    <property type="project" value="UniProtKB-KW"/>
</dbReference>
<evidence type="ECO:0000256" key="8">
    <source>
        <dbReference type="ARBA" id="ARBA00023186"/>
    </source>
</evidence>
<dbReference type="Pfam" id="PF01025">
    <property type="entry name" value="GrpE"/>
    <property type="match status" value="1"/>
</dbReference>
<dbReference type="InterPro" id="IPR045862">
    <property type="entry name" value="Trf4-like"/>
</dbReference>
<evidence type="ECO:0000256" key="4">
    <source>
        <dbReference type="ARBA" id="ARBA00009054"/>
    </source>
</evidence>
<feature type="region of interest" description="Disordered" evidence="10">
    <location>
        <begin position="19"/>
        <end position="38"/>
    </location>
</feature>
<evidence type="ECO:0000313" key="14">
    <source>
        <dbReference type="Proteomes" id="UP000602905"/>
    </source>
</evidence>
<dbReference type="OrthoDB" id="273917at2759"/>
<comment type="caution">
    <text evidence="13">The sequence shown here is derived from an EMBL/GenBank/DDBJ whole genome shotgun (WGS) entry which is preliminary data.</text>
</comment>
<feature type="compositionally biased region" description="Polar residues" evidence="10">
    <location>
        <begin position="640"/>
        <end position="650"/>
    </location>
</feature>
<dbReference type="GO" id="GO:0031123">
    <property type="term" value="P:RNA 3'-end processing"/>
    <property type="evidence" value="ECO:0007669"/>
    <property type="project" value="TreeGrafter"/>
</dbReference>
<dbReference type="GO" id="GO:0000774">
    <property type="term" value="F:adenyl-nucleotide exchange factor activity"/>
    <property type="evidence" value="ECO:0007669"/>
    <property type="project" value="InterPro"/>
</dbReference>
<evidence type="ECO:0000256" key="2">
    <source>
        <dbReference type="ARBA" id="ARBA00004305"/>
    </source>
</evidence>
<sequence>MTSSAPSFGQEEYISLIEGGAGEYSKDDAEEPAVEDQYDHRGVDRQRTFEQLRRQGGYLNFKQNQHAANRIRPWTVLVDWEGCRNPSEMLHQEILAYVDYISPTERERRTRAMVVTMISRTIESRWPDAVIQPFGSFETGLYLPLGDIDLVISSDSIARVTPASALNWIARALKDRGLAYNVQIIAKAKVPIVKFVTTWGGFKVDISLNQANGVSAGKIINNFLKQLPALRPLVFIFKAFLSQREMNEVYNGGLGSYSIVCMVLSFLQVSLLESHSRQSVEENLPQLHPKIRNAEIDPSKNLGILLLELFQYYGDYFHYERAGISLRGGGQLFNKKARGWGLPQQPRQNASILSIEDPQDPSNDVSKGSYNMGRIRMTLSGGYSALSTVMFERNDQLIAKRQDRYTKLRKLDPVVDADSMSILGSILNVSQETINHRRMVAELYDSEDLHRAVGEEFVSITDDYTPAARSTSPNTSSLPSKSGSGKERRSDRNGHRASKRRRSRSPISHEYVANDSDNSAWNAADEGARRRMSDSEEENGRYGVESANKRRKKEPPAGEFIWVSDESDEESTKDKGLSIAGASKRAEIKSGESAERTNRRREYWKSKGSAAVSASLSRLLSYLTSRKDLTVSERIAALQRGSSPQPQSGRPVSPPGTPPKLPASHSLKDKIAHFDSMGTAPRPSGSFGLGAPAEHKTTSRELYGNRITGVPNKSPQSVSGSGLSHLSNSSTSSFDHDAIARDSSDANLDASPTTDDGPESEPRSTVPEIRRTDSLTEHWVDAQKSKTGIAIDIATPATPGISEPPSPIPDSEGSSVQVGGPTTPLTSTAVRHLVASSHVPSRLGAETPVSMVVETGSLADGEQPTLVPEEPGTIPPSPVVTGMQLLGISDNGETTPTREDGEVDTNINAVSSLGPPTTHRPEEGSNTPLARSVQVEGAIEAVDLGEARQTSSGHGLGISTGQGELTARNVLQLEAESPKLSPGIVAPSGPSSVVVEDGSVSHSVLPSPNPELHPGARTPEPSSALTPKQGLSELPGPPPGTLPLSAASLRLLGIEDGKKSGRDGTETPMSILVETGSNDGKPRDLEGVEPPTATPAPQSLATSYFEELTPNLVTQSAASSVSTANSELDNPAGFSERGPPVPSKNVPTVDTNIKVLPDPMKTPTNTTIGLAPMTPRTRASTTIHKSRSRPDLSTAGATSEPTTANSTPGETLAVPNAGLQRRATTGSSNNNKQTPRRRTSRVPQMQLLPNGQWGVVDDDSDEEDTGGWAKAHARNAIWVARRSMSEQAQSNGSPTDAKPKEGASDVDELTTKLKAKEEEVKELSNRLRYAQADYLNLQRNSQREKEQTRDYAITKLATDLVGTVDVLALALKSVPEGARNENQLYEGVEMTRRSLLQSLAKYGVEQYDPIGEKFDPNLHEALYMAPIPGKEPGTVIETQKLGYKIKDRVLRAAQVGVAQERS</sequence>
<evidence type="ECO:0000259" key="11">
    <source>
        <dbReference type="Pfam" id="PF03828"/>
    </source>
</evidence>
<feature type="compositionally biased region" description="Acidic residues" evidence="10">
    <location>
        <begin position="1256"/>
        <end position="1265"/>
    </location>
</feature>
<comment type="subcellular location">
    <subcellularLocation>
        <location evidence="2 9">Mitochondrion matrix</location>
    </subcellularLocation>
</comment>
<feature type="compositionally biased region" description="Low complexity" evidence="10">
    <location>
        <begin position="1116"/>
        <end position="1126"/>
    </location>
</feature>
<feature type="region of interest" description="Disordered" evidence="10">
    <location>
        <begin position="637"/>
        <end position="825"/>
    </location>
</feature>
<feature type="compositionally biased region" description="Low complexity" evidence="10">
    <location>
        <begin position="513"/>
        <end position="525"/>
    </location>
</feature>
<accession>A0A8H7HUI0</accession>
<dbReference type="GO" id="GO:0042803">
    <property type="term" value="F:protein homodimerization activity"/>
    <property type="evidence" value="ECO:0007669"/>
    <property type="project" value="InterPro"/>
</dbReference>
<keyword evidence="7" id="KW-0460">Magnesium</keyword>
<evidence type="ECO:0000256" key="1">
    <source>
        <dbReference type="ARBA" id="ARBA00001936"/>
    </source>
</evidence>
<dbReference type="PANTHER" id="PTHR23092:SF15">
    <property type="entry name" value="INACTIVE NON-CANONICAL POLY(A) RNA POLYMERASE PROTEIN TRF4-2-RELATED"/>
    <property type="match status" value="1"/>
</dbReference>
<feature type="compositionally biased region" description="Polar residues" evidence="10">
    <location>
        <begin position="1195"/>
        <end position="1209"/>
    </location>
</feature>
<dbReference type="CDD" id="cd00446">
    <property type="entry name" value="GrpE"/>
    <property type="match status" value="1"/>
</dbReference>
<comment type="similarity">
    <text evidence="3">Belongs to the DNA polymerase type-B-like family.</text>
</comment>
<dbReference type="GO" id="GO:0006457">
    <property type="term" value="P:protein folding"/>
    <property type="evidence" value="ECO:0007669"/>
    <property type="project" value="InterPro"/>
</dbReference>
<dbReference type="Gene3D" id="2.30.22.10">
    <property type="entry name" value="Head domain of nucleotide exchange factor GrpE"/>
    <property type="match status" value="1"/>
</dbReference>
<dbReference type="PROSITE" id="PS01071">
    <property type="entry name" value="GRPE"/>
    <property type="match status" value="1"/>
</dbReference>
<feature type="domain" description="PAP-associated" evidence="11">
    <location>
        <begin position="301"/>
        <end position="363"/>
    </location>
</feature>
<dbReference type="GO" id="GO:0005759">
    <property type="term" value="C:mitochondrial matrix"/>
    <property type="evidence" value="ECO:0007669"/>
    <property type="project" value="UniProtKB-SubCell"/>
</dbReference>
<comment type="similarity">
    <text evidence="4">Belongs to the GrpE family.</text>
</comment>
<dbReference type="EMBL" id="JACYCD010000048">
    <property type="protein sequence ID" value="KAF8709429.1"/>
    <property type="molecule type" value="Genomic_DNA"/>
</dbReference>
<feature type="compositionally biased region" description="Basic and acidic residues" evidence="10">
    <location>
        <begin position="734"/>
        <end position="744"/>
    </location>
</feature>
<keyword evidence="8 9" id="KW-0143">Chaperone</keyword>
<evidence type="ECO:0000259" key="12">
    <source>
        <dbReference type="Pfam" id="PF22600"/>
    </source>
</evidence>
<feature type="compositionally biased region" description="Basic and acidic residues" evidence="10">
    <location>
        <begin position="526"/>
        <end position="540"/>
    </location>
</feature>
<dbReference type="Gene3D" id="3.90.20.20">
    <property type="match status" value="1"/>
</dbReference>
<evidence type="ECO:0000256" key="3">
    <source>
        <dbReference type="ARBA" id="ARBA00008593"/>
    </source>
</evidence>
<dbReference type="HAMAP" id="MF_01151">
    <property type="entry name" value="GrpE"/>
    <property type="match status" value="1"/>
</dbReference>
<protein>
    <recommendedName>
        <fullName evidence="9">GrpE protein homolog</fullName>
    </recommendedName>
</protein>
<evidence type="ECO:0000256" key="6">
    <source>
        <dbReference type="ARBA" id="ARBA00022723"/>
    </source>
</evidence>
<dbReference type="CDD" id="cd05402">
    <property type="entry name" value="NT_PAP_TUTase"/>
    <property type="match status" value="1"/>
</dbReference>
<keyword evidence="9" id="KW-0496">Mitochondrion</keyword>
<dbReference type="SUPFAM" id="SSF81301">
    <property type="entry name" value="Nucleotidyltransferase"/>
    <property type="match status" value="1"/>
</dbReference>
<feature type="compositionally biased region" description="Basic and acidic residues" evidence="10">
    <location>
        <begin position="768"/>
        <end position="784"/>
    </location>
</feature>
<name>A0A8H7HUI0_9AGAM</name>
<feature type="region of interest" description="Disordered" evidence="10">
    <location>
        <begin position="1116"/>
        <end position="1268"/>
    </location>
</feature>
<comment type="cofactor">
    <cofactor evidence="1">
        <name>Mn(2+)</name>
        <dbReference type="ChEBI" id="CHEBI:29035"/>
    </cofactor>
</comment>
<dbReference type="InterPro" id="IPR054708">
    <property type="entry name" value="MTPAP-like_central"/>
</dbReference>
<feature type="compositionally biased region" description="Polar residues" evidence="10">
    <location>
        <begin position="1222"/>
        <end position="1233"/>
    </location>
</feature>
<dbReference type="Gene3D" id="1.10.1410.10">
    <property type="match status" value="1"/>
</dbReference>
<dbReference type="PRINTS" id="PR00773">
    <property type="entry name" value="GRPEPROTEIN"/>
</dbReference>
<proteinExistence type="inferred from homology"/>
<feature type="domain" description="Poly(A) RNA polymerase mitochondrial-like central palm" evidence="12">
    <location>
        <begin position="90"/>
        <end position="223"/>
    </location>
</feature>
<dbReference type="SUPFAM" id="SSF81631">
    <property type="entry name" value="PAP/OAS1 substrate-binding domain"/>
    <property type="match status" value="1"/>
</dbReference>
<dbReference type="GO" id="GO:0003729">
    <property type="term" value="F:mRNA binding"/>
    <property type="evidence" value="ECO:0007669"/>
    <property type="project" value="TreeGrafter"/>
</dbReference>
<gene>
    <name evidence="13" type="ORF">RHS03_02975</name>
</gene>
<dbReference type="InterPro" id="IPR043519">
    <property type="entry name" value="NT_sf"/>
</dbReference>
<feature type="compositionally biased region" description="Low complexity" evidence="10">
    <location>
        <begin position="717"/>
        <end position="733"/>
    </location>
</feature>
<evidence type="ECO:0000256" key="7">
    <source>
        <dbReference type="ARBA" id="ARBA00022842"/>
    </source>
</evidence>
<feature type="region of interest" description="Disordered" evidence="10">
    <location>
        <begin position="464"/>
        <end position="611"/>
    </location>
</feature>
<dbReference type="GO" id="GO:1990817">
    <property type="term" value="F:poly(A) RNA polymerase activity"/>
    <property type="evidence" value="ECO:0007669"/>
    <property type="project" value="InterPro"/>
</dbReference>
<feature type="compositionally biased region" description="Basic and acidic residues" evidence="10">
    <location>
        <begin position="584"/>
        <end position="605"/>
    </location>
</feature>
<dbReference type="InterPro" id="IPR013805">
    <property type="entry name" value="GrpE_CC"/>
</dbReference>
<feature type="region of interest" description="Disordered" evidence="10">
    <location>
        <begin position="980"/>
        <end position="1044"/>
    </location>
</feature>
<dbReference type="GO" id="GO:0043634">
    <property type="term" value="P:polyadenylation-dependent ncRNA catabolic process"/>
    <property type="evidence" value="ECO:0007669"/>
    <property type="project" value="TreeGrafter"/>
</dbReference>
<feature type="compositionally biased region" description="Pro residues" evidence="10">
    <location>
        <begin position="652"/>
        <end position="661"/>
    </location>
</feature>